<keyword evidence="4 6" id="KW-0472">Membrane</keyword>
<dbReference type="AlphaFoldDB" id="A0A6G5QNF1"/>
<accession>A0A6G5QNF1</accession>
<comment type="subcellular location">
    <subcellularLocation>
        <location evidence="1">Membrane</location>
        <topology evidence="1">Multi-pass membrane protein</topology>
    </subcellularLocation>
</comment>
<evidence type="ECO:0000256" key="4">
    <source>
        <dbReference type="ARBA" id="ARBA00023136"/>
    </source>
</evidence>
<feature type="compositionally biased region" description="Polar residues" evidence="5">
    <location>
        <begin position="206"/>
        <end position="217"/>
    </location>
</feature>
<keyword evidence="3 6" id="KW-1133">Transmembrane helix</keyword>
<evidence type="ECO:0000256" key="2">
    <source>
        <dbReference type="ARBA" id="ARBA00022692"/>
    </source>
</evidence>
<evidence type="ECO:0000313" key="9">
    <source>
        <dbReference type="Proteomes" id="UP000502377"/>
    </source>
</evidence>
<dbReference type="KEGG" id="crx:CRECT_1638"/>
<dbReference type="Pfam" id="PF05154">
    <property type="entry name" value="TM2"/>
    <property type="match status" value="1"/>
</dbReference>
<name>A0A6G5QNF1_CAMRE</name>
<evidence type="ECO:0000256" key="3">
    <source>
        <dbReference type="ARBA" id="ARBA00022989"/>
    </source>
</evidence>
<sequence length="309" mass="33865">MDICSFVLLKDKVSDANLIAIKNKIEKLEADGHKIDILSVVPTLSSPNIGLAISVFLGWLGSDRIYKGDMGLSVFKLLICSMLPILAVILGAFPLAIIGLVWYFMDISLVFLGIKKDNFNKIMQALSSYKNTNVKLTDEKQVATQNFISEIKDAQAVQNFAQSKSETKESATNLNKETQSLKQELKTNISKENINLQTKFEPAASERQTTNATSNLSKLPASPKSPAIGLVLGLFLGWLGVDRFYKGDIMLGIFKILLCVAPALLFASAAKTNSDAELMVASVIMCAGLIWCFADLFLVYIGIKKRQSK</sequence>
<dbReference type="Proteomes" id="UP000502377">
    <property type="component" value="Chromosome"/>
</dbReference>
<dbReference type="EMBL" id="CP012543">
    <property type="protein sequence ID" value="QCD47273.1"/>
    <property type="molecule type" value="Genomic_DNA"/>
</dbReference>
<evidence type="ECO:0000313" key="8">
    <source>
        <dbReference type="EMBL" id="QCD47273.1"/>
    </source>
</evidence>
<feature type="transmembrane region" description="Helical" evidence="6">
    <location>
        <begin position="278"/>
        <end position="303"/>
    </location>
</feature>
<gene>
    <name evidence="8" type="ORF">CRECT_1638</name>
</gene>
<dbReference type="InterPro" id="IPR007829">
    <property type="entry name" value="TM2"/>
</dbReference>
<evidence type="ECO:0000259" key="7">
    <source>
        <dbReference type="Pfam" id="PF05154"/>
    </source>
</evidence>
<evidence type="ECO:0000256" key="6">
    <source>
        <dbReference type="SAM" id="Phobius"/>
    </source>
</evidence>
<evidence type="ECO:0000256" key="5">
    <source>
        <dbReference type="SAM" id="MobiDB-lite"/>
    </source>
</evidence>
<keyword evidence="2 6" id="KW-0812">Transmembrane</keyword>
<feature type="region of interest" description="Disordered" evidence="5">
    <location>
        <begin position="202"/>
        <end position="223"/>
    </location>
</feature>
<reference evidence="8 9" key="1">
    <citation type="submission" date="2016-07" db="EMBL/GenBank/DDBJ databases">
        <title>Comparative genomics of the Campylobacter concisus group.</title>
        <authorList>
            <person name="Miller W.G."/>
            <person name="Yee E."/>
            <person name="Chapman M.H."/>
            <person name="Huynh S."/>
            <person name="Bono J.L."/>
            <person name="On S.L.W."/>
            <person name="StLeger J."/>
            <person name="Foster G."/>
            <person name="Parker C.T."/>
        </authorList>
    </citation>
    <scope>NUCLEOTIDE SEQUENCE [LARGE SCALE GENOMIC DNA]</scope>
    <source>
        <strain evidence="8 9">ATCC 33238</strain>
    </source>
</reference>
<organism evidence="8 9">
    <name type="scientific">Campylobacter rectus</name>
    <name type="common">Wolinella recta</name>
    <dbReference type="NCBI Taxonomy" id="203"/>
    <lineage>
        <taxon>Bacteria</taxon>
        <taxon>Pseudomonadati</taxon>
        <taxon>Campylobacterota</taxon>
        <taxon>Epsilonproteobacteria</taxon>
        <taxon>Campylobacterales</taxon>
        <taxon>Campylobacteraceae</taxon>
        <taxon>Campylobacter</taxon>
    </lineage>
</organism>
<feature type="transmembrane region" description="Helical" evidence="6">
    <location>
        <begin position="78"/>
        <end position="105"/>
    </location>
</feature>
<feature type="transmembrane region" description="Helical" evidence="6">
    <location>
        <begin position="253"/>
        <end position="272"/>
    </location>
</feature>
<feature type="domain" description="TM2" evidence="7">
    <location>
        <begin position="223"/>
        <end position="260"/>
    </location>
</feature>
<proteinExistence type="predicted"/>
<evidence type="ECO:0000256" key="1">
    <source>
        <dbReference type="ARBA" id="ARBA00004141"/>
    </source>
</evidence>
<protein>
    <submittedName>
        <fullName evidence="8">TM2 domain-containing protein</fullName>
    </submittedName>
</protein>
<dbReference type="GO" id="GO:0016020">
    <property type="term" value="C:membrane"/>
    <property type="evidence" value="ECO:0007669"/>
    <property type="project" value="UniProtKB-SubCell"/>
</dbReference>